<dbReference type="Pfam" id="PF13476">
    <property type="entry name" value="AAA_23"/>
    <property type="match status" value="1"/>
</dbReference>
<evidence type="ECO:0000259" key="3">
    <source>
        <dbReference type="Pfam" id="PF13476"/>
    </source>
</evidence>
<keyword evidence="5" id="KW-1185">Reference proteome</keyword>
<dbReference type="GO" id="GO:1990391">
    <property type="term" value="C:DNA repair complex"/>
    <property type="evidence" value="ECO:0000318"/>
    <property type="project" value="GO_Central"/>
</dbReference>
<dbReference type="GO" id="GO:0004529">
    <property type="term" value="F:DNA exonuclease activity"/>
    <property type="evidence" value="ECO:0000318"/>
    <property type="project" value="GO_Central"/>
</dbReference>
<dbReference type="GO" id="GO:0006302">
    <property type="term" value="P:double-strand break repair"/>
    <property type="evidence" value="ECO:0007669"/>
    <property type="project" value="InterPro"/>
</dbReference>
<dbReference type="EMBL" id="CP000866">
    <property type="protein sequence ID" value="ABX13109.1"/>
    <property type="molecule type" value="Genomic_DNA"/>
</dbReference>
<dbReference type="STRING" id="436308.Nmar_1213"/>
<feature type="coiled-coil region" evidence="2">
    <location>
        <begin position="352"/>
        <end position="396"/>
    </location>
</feature>
<dbReference type="AlphaFoldDB" id="A9A5V4"/>
<proteinExistence type="predicted"/>
<protein>
    <submittedName>
        <fullName evidence="4">SMC domain protein</fullName>
    </submittedName>
</protein>
<feature type="coiled-coil region" evidence="2">
    <location>
        <begin position="212"/>
        <end position="291"/>
    </location>
</feature>
<evidence type="ECO:0000256" key="1">
    <source>
        <dbReference type="ARBA" id="ARBA00023054"/>
    </source>
</evidence>
<dbReference type="InterPro" id="IPR038729">
    <property type="entry name" value="Rad50/SbcC_AAA"/>
</dbReference>
<feature type="coiled-coil region" evidence="2">
    <location>
        <begin position="518"/>
        <end position="576"/>
    </location>
</feature>
<gene>
    <name evidence="4" type="ordered locus">Nmar_1213</name>
</gene>
<dbReference type="KEGG" id="nmr:Nmar_1213"/>
<evidence type="ECO:0000256" key="2">
    <source>
        <dbReference type="SAM" id="Coils"/>
    </source>
</evidence>
<dbReference type="InterPro" id="IPR027417">
    <property type="entry name" value="P-loop_NTPase"/>
</dbReference>
<dbReference type="eggNOG" id="arCOG00368">
    <property type="taxonomic scope" value="Archaea"/>
</dbReference>
<dbReference type="GO" id="GO:0006281">
    <property type="term" value="P:DNA repair"/>
    <property type="evidence" value="ECO:0000318"/>
    <property type="project" value="GO_Central"/>
</dbReference>
<dbReference type="OrthoDB" id="25344at2157"/>
<dbReference type="SUPFAM" id="SSF52540">
    <property type="entry name" value="P-loop containing nucleoside triphosphate hydrolases"/>
    <property type="match status" value="2"/>
</dbReference>
<keyword evidence="1 2" id="KW-0175">Coiled coil</keyword>
<feature type="domain" description="Rad50/SbcC-type AAA" evidence="3">
    <location>
        <begin position="5"/>
        <end position="218"/>
    </location>
</feature>
<dbReference type="Proteomes" id="UP000000792">
    <property type="component" value="Chromosome"/>
</dbReference>
<name>A9A5V4_NITMS</name>
<evidence type="ECO:0000313" key="4">
    <source>
        <dbReference type="EMBL" id="ABX13109.1"/>
    </source>
</evidence>
<dbReference type="HOGENOM" id="CLU_004785_0_2_2"/>
<dbReference type="RefSeq" id="WP_012215596.1">
    <property type="nucleotide sequence ID" value="NC_010085.1"/>
</dbReference>
<accession>A9A5V4</accession>
<dbReference type="Gene3D" id="3.40.50.300">
    <property type="entry name" value="P-loop containing nucleotide triphosphate hydrolases"/>
    <property type="match status" value="2"/>
</dbReference>
<evidence type="ECO:0000313" key="5">
    <source>
        <dbReference type="Proteomes" id="UP000000792"/>
    </source>
</evidence>
<reference evidence="4 5" key="1">
    <citation type="journal article" date="2010" name="Proc. Natl. Acad. Sci. U.S.A.">
        <title>Nitrosopumilus maritimus genome reveals unique mechanisms for nitrification and autotrophy in globally distributed marine crenarchaea.</title>
        <authorList>
            <person name="Walker C.B."/>
            <person name="de la Torre J.R."/>
            <person name="Klotz M.G."/>
            <person name="Urakawa H."/>
            <person name="Pinel N."/>
            <person name="Arp D.J."/>
            <person name="Brochier-Armanet C."/>
            <person name="Chain P.S."/>
            <person name="Chan P.P."/>
            <person name="Gollabgir A."/>
            <person name="Hemp J."/>
            <person name="Hugler M."/>
            <person name="Karr E.A."/>
            <person name="Konneke M."/>
            <person name="Shin M."/>
            <person name="Lawton T.J."/>
            <person name="Lowe T."/>
            <person name="Martens-Habbena W."/>
            <person name="Sayavedra-Soto L.A."/>
            <person name="Lang D."/>
            <person name="Sievert S.M."/>
            <person name="Rosenzweig A.C."/>
            <person name="Manning G."/>
            <person name="Stahl D.A."/>
        </authorList>
    </citation>
    <scope>NUCLEOTIDE SEQUENCE [LARGE SCALE GENOMIC DNA]</scope>
    <source>
        <strain evidence="4 5">SCM1</strain>
    </source>
</reference>
<dbReference type="EnsemblBacteria" id="ABX13109">
    <property type="protein sequence ID" value="ABX13109"/>
    <property type="gene ID" value="Nmar_1213"/>
</dbReference>
<dbReference type="GeneID" id="5773370"/>
<dbReference type="InParanoid" id="A9A5V4"/>
<organism evidence="4 5">
    <name type="scientific">Nitrosopumilus maritimus (strain SCM1)</name>
    <dbReference type="NCBI Taxonomy" id="436308"/>
    <lineage>
        <taxon>Archaea</taxon>
        <taxon>Nitrososphaerota</taxon>
        <taxon>Nitrososphaeria</taxon>
        <taxon>Nitrosopumilales</taxon>
        <taxon>Nitrosopumilaceae</taxon>
        <taxon>Nitrosopumilus</taxon>
    </lineage>
</organism>
<sequence>MILKSIQLNNIRSYTNEIIEFPLGITLFEGDIGSGKSTILMAIEFSLFGIGNNKGNSLLKTNEDEGFTKLEFSVEGKKYEICRKLKRKNKSISQNSGYIIENEKKTTLSATELKKRIIQILKFNESSESRAHSRIFRYAVYTPQEEMKMILSDSEKRLETIRKAFEMDAYKNAILNSDLIANILDKISVSLETTVQNLQKKEKEYFETQKAIANAHRDQNELSMEIKNLEKRKEFVEENLNQLKNKEKDLIKFYEEQKHIIEKIKKTEKEIKEKNDEIIKYEKKIALNKNNISKLKSIKKPTTMSIKQIDTKIEKYRRDEDLLTNIKIKIEKMNSRLDTLSKILGKNEKNTPKKLEQSIKNLEESIEIEKNQLKNMEKNKNELLKIETQLEVQTEEIEKRLKKISKLDFKCPTCEQIIEEKYVKKIQNENKNQLLKNKKMIEEIISKNKFNEDSILELQSKISKIEELLKKSVSQRPYLVEYLQIKENHNEEIILKKKLERKIQQENKSEFNDPIKYYLELNNKLQNYEKAKEDIKKITEESREFRIKILTLEKNLRNSNKKLEIDTRRQDELNKEILSFKNIQNDIKKYSKYVTEVNDKYLLINKKSASIETRKKFLDDELQKIKIEIENSEIAKKKYDRCNNFHEWLKGFFVPIVDIMEAKIMQYLQYDFNNIYQNWYSILVEDPSKESRIDDDFTPIVEQEGYEMEIHHLSGGEKTSIALAYRLTLNSMLRRETESLKSNLLILDEPTYGFSKSQLSKVKSILTELKSEQIILVSHEKELEGYAQNIFQVTKENGISKISRLS</sequence>
<dbReference type="PANTHER" id="PTHR32114:SF2">
    <property type="entry name" value="ABC TRANSPORTER ABCH.3"/>
    <property type="match status" value="1"/>
</dbReference>
<dbReference type="GO" id="GO:0016887">
    <property type="term" value="F:ATP hydrolysis activity"/>
    <property type="evidence" value="ECO:0007669"/>
    <property type="project" value="InterPro"/>
</dbReference>
<dbReference type="PhylomeDB" id="A9A5V4"/>
<dbReference type="PANTHER" id="PTHR32114">
    <property type="entry name" value="ABC TRANSPORTER ABCH.3"/>
    <property type="match status" value="1"/>
</dbReference>